<proteinExistence type="inferred from homology"/>
<evidence type="ECO:0000313" key="3">
    <source>
        <dbReference type="Proteomes" id="UP000681425"/>
    </source>
</evidence>
<dbReference type="InterPro" id="IPR036291">
    <property type="entry name" value="NAD(P)-bd_dom_sf"/>
</dbReference>
<accession>A0A975K8D6</accession>
<dbReference type="Pfam" id="PF00106">
    <property type="entry name" value="adh_short"/>
    <property type="match status" value="1"/>
</dbReference>
<dbReference type="GO" id="GO:0016616">
    <property type="term" value="F:oxidoreductase activity, acting on the CH-OH group of donors, NAD or NADP as acceptor"/>
    <property type="evidence" value="ECO:0007669"/>
    <property type="project" value="TreeGrafter"/>
</dbReference>
<dbReference type="InterPro" id="IPR002347">
    <property type="entry name" value="SDR_fam"/>
</dbReference>
<dbReference type="InterPro" id="IPR052184">
    <property type="entry name" value="SDR_enzymes"/>
</dbReference>
<keyword evidence="3" id="KW-1185">Reference proteome</keyword>
<sequence length="228" mass="23801">MATIVITGANRGIGLALVQVYASAGNHVVAWCRDPARAEKLQHLAAGSAGTVQVVEADVADAASVDRAAAALNGAPVDVLLNVAGIFHMEKGVDDRDFDGWRQSFEVMVIGPFRVAQALLPNIEKAKGKILTVTSQIGSSVWATGGMYSYGAAKAGVNRVMKSLAVDLRDRGVAVAVVHPGHVQTDMGGPNAAITAEESATGIRDVVNAMTLENSGGFFKWDGDPHPW</sequence>
<reference evidence="2" key="1">
    <citation type="submission" date="2021-04" db="EMBL/GenBank/DDBJ databases">
        <title>Isolation of p-tert-butylphenol degrading bacteria Sphingobium phenoxybenzoativorans Tas13 from active sludge.</title>
        <authorList>
            <person name="Li Y."/>
        </authorList>
    </citation>
    <scope>NUCLEOTIDE SEQUENCE</scope>
    <source>
        <strain evidence="2">Tas13</strain>
    </source>
</reference>
<dbReference type="PANTHER" id="PTHR45458:SF1">
    <property type="entry name" value="SHORT CHAIN DEHYDROGENASE"/>
    <property type="match status" value="1"/>
</dbReference>
<dbReference type="CDD" id="cd05325">
    <property type="entry name" value="carb_red_sniffer_like_SDR_c"/>
    <property type="match status" value="1"/>
</dbReference>
<name>A0A975K8D6_9SPHN</name>
<dbReference type="KEGG" id="spph:KFK14_04365"/>
<evidence type="ECO:0000256" key="1">
    <source>
        <dbReference type="RuleBase" id="RU000363"/>
    </source>
</evidence>
<dbReference type="Gene3D" id="3.40.50.720">
    <property type="entry name" value="NAD(P)-binding Rossmann-like Domain"/>
    <property type="match status" value="1"/>
</dbReference>
<evidence type="ECO:0000313" key="2">
    <source>
        <dbReference type="EMBL" id="QUT06683.1"/>
    </source>
</evidence>
<dbReference type="SUPFAM" id="SSF51735">
    <property type="entry name" value="NAD(P)-binding Rossmann-fold domains"/>
    <property type="match status" value="1"/>
</dbReference>
<dbReference type="InterPro" id="IPR020904">
    <property type="entry name" value="Sc_DH/Rdtase_CS"/>
</dbReference>
<dbReference type="PRINTS" id="PR00081">
    <property type="entry name" value="GDHRDH"/>
</dbReference>
<comment type="similarity">
    <text evidence="1">Belongs to the short-chain dehydrogenases/reductases (SDR) family.</text>
</comment>
<dbReference type="PROSITE" id="PS00061">
    <property type="entry name" value="ADH_SHORT"/>
    <property type="match status" value="1"/>
</dbReference>
<organism evidence="2 3">
    <name type="scientific">Sphingobium phenoxybenzoativorans</name>
    <dbReference type="NCBI Taxonomy" id="1592790"/>
    <lineage>
        <taxon>Bacteria</taxon>
        <taxon>Pseudomonadati</taxon>
        <taxon>Pseudomonadota</taxon>
        <taxon>Alphaproteobacteria</taxon>
        <taxon>Sphingomonadales</taxon>
        <taxon>Sphingomonadaceae</taxon>
        <taxon>Sphingobium</taxon>
    </lineage>
</organism>
<dbReference type="OrthoDB" id="9785826at2"/>
<dbReference type="EMBL" id="CP073910">
    <property type="protein sequence ID" value="QUT06683.1"/>
    <property type="molecule type" value="Genomic_DNA"/>
</dbReference>
<dbReference type="AlphaFoldDB" id="A0A975K8D6"/>
<protein>
    <submittedName>
        <fullName evidence="2">SDR family oxidoreductase</fullName>
    </submittedName>
</protein>
<dbReference type="PANTHER" id="PTHR45458">
    <property type="entry name" value="SHORT-CHAIN DEHYDROGENASE/REDUCTASE SDR"/>
    <property type="match status" value="1"/>
</dbReference>
<dbReference type="RefSeq" id="WP_070153859.1">
    <property type="nucleotide sequence ID" value="NZ_CP073910.1"/>
</dbReference>
<dbReference type="PRINTS" id="PR00080">
    <property type="entry name" value="SDRFAMILY"/>
</dbReference>
<dbReference type="Proteomes" id="UP000681425">
    <property type="component" value="Chromosome"/>
</dbReference>
<gene>
    <name evidence="2" type="ORF">KFK14_04365</name>
</gene>